<keyword evidence="3" id="KW-0472">Membrane</keyword>
<feature type="transmembrane region" description="Helical" evidence="3">
    <location>
        <begin position="288"/>
        <end position="310"/>
    </location>
</feature>
<proteinExistence type="predicted"/>
<evidence type="ECO:0008006" key="6">
    <source>
        <dbReference type="Google" id="ProtNLM"/>
    </source>
</evidence>
<dbReference type="SUPFAM" id="SSF90112">
    <property type="entry name" value="Neurotransmitter-gated ion-channel transmembrane pore"/>
    <property type="match status" value="1"/>
</dbReference>
<protein>
    <recommendedName>
        <fullName evidence="6">Neurotransmitter-gated ion-channel ligand-binding domain-containing protein</fullName>
    </recommendedName>
</protein>
<dbReference type="OrthoDB" id="5975154at2759"/>
<dbReference type="InterPro" id="IPR006201">
    <property type="entry name" value="Neur_channel"/>
</dbReference>
<feature type="transmembrane region" description="Helical" evidence="3">
    <location>
        <begin position="258"/>
        <end position="276"/>
    </location>
</feature>
<comment type="caution">
    <text evidence="4">The sequence shown here is derived from an EMBL/GenBank/DDBJ whole genome shotgun (WGS) entry which is preliminary data.</text>
</comment>
<evidence type="ECO:0000256" key="1">
    <source>
        <dbReference type="ARBA" id="ARBA00004141"/>
    </source>
</evidence>
<organism evidence="4 5">
    <name type="scientific">Diacronema lutheri</name>
    <name type="common">Unicellular marine alga</name>
    <name type="synonym">Monochrysis lutheri</name>
    <dbReference type="NCBI Taxonomy" id="2081491"/>
    <lineage>
        <taxon>Eukaryota</taxon>
        <taxon>Haptista</taxon>
        <taxon>Haptophyta</taxon>
        <taxon>Pavlovophyceae</taxon>
        <taxon>Pavlovales</taxon>
        <taxon>Pavlovaceae</taxon>
        <taxon>Diacronema</taxon>
    </lineage>
</organism>
<reference evidence="4" key="1">
    <citation type="submission" date="2021-05" db="EMBL/GenBank/DDBJ databases">
        <title>The genome of the haptophyte Pavlova lutheri (Diacronema luteri, Pavlovales) - a model for lipid biosynthesis in eukaryotic algae.</title>
        <authorList>
            <person name="Hulatt C.J."/>
            <person name="Posewitz M.C."/>
        </authorList>
    </citation>
    <scope>NUCLEOTIDE SEQUENCE</scope>
    <source>
        <strain evidence="4">NIVA-4/92</strain>
    </source>
</reference>
<sequence length="729" mass="77921">MMPSTATMSVRVRAEVRKLLSIELSHNRVRALVFVEASWPDRRHGLVERQLIVTMSSAAQESIPARGEPGGEELFAPRLKFTNVFDKGAEECWAVIYPPRTPGDDPVVCMRWAVDATFAHAFDLHSFPFDAQTVPLTLTSSWPAPAQWLDGESGDTPFYVELLPNVKGSYRSFLNLSGNFCAGEYDVSPWLHLAPALTSKFESASLQRYPLLRIELHVRRLTGFWVSNVISILGALAASALIPLLMPPDELGDRCANLLAIMFAILAYKLILAEQLPKVAYLTMIDRYLLLCFALVMLVCLIAALEFAILGEAADGTSPHGARRDDGRGSGAALPAWAREHTRAPVCLLLLAAWALAHVVALGRLGALRALLVDGDKVAGAHEREREAAAAAASGVGPHDWSAPDDMLWIGPIRADSSGWEHEDRLRALLARATEQLARGGAQPPVVRLFDPDELRVRDAPLDSPARLGAVEFDEVCARYALEKGETSYMGGKGGSRFAIARFGDGGGARAALKVRLALEAALDQLSQAGRHAAVYEAGAGGGADGTDWGGAAAAGEPMHGVHGGAHGADVPGRTDRVKDLLVAREVALALLELSGGEPHAIRARGHEMRVERLAFGMRRVFLPRLGAPARAAGRLARAVRHVTRLLRARPNLGAVAPATSPPTKHGVPTAPHGARRAHSPALRACDGGRRLGHGASDLAQLRNGAPAYGGTSFSRVARAAPVRSVTLL</sequence>
<dbReference type="Proteomes" id="UP000751190">
    <property type="component" value="Unassembled WGS sequence"/>
</dbReference>
<evidence type="ECO:0000313" key="5">
    <source>
        <dbReference type="Proteomes" id="UP000751190"/>
    </source>
</evidence>
<dbReference type="InterPro" id="IPR036719">
    <property type="entry name" value="Neuro-gated_channel_TM_sf"/>
</dbReference>
<keyword evidence="3" id="KW-1133">Transmembrane helix</keyword>
<comment type="subcellular location">
    <subcellularLocation>
        <location evidence="1">Membrane</location>
        <topology evidence="1">Multi-pass membrane protein</topology>
    </subcellularLocation>
</comment>
<evidence type="ECO:0000256" key="3">
    <source>
        <dbReference type="SAM" id="Phobius"/>
    </source>
</evidence>
<dbReference type="PANTHER" id="PTHR18945">
    <property type="entry name" value="NEUROTRANSMITTER GATED ION CHANNEL"/>
    <property type="match status" value="1"/>
</dbReference>
<dbReference type="AlphaFoldDB" id="A0A8J6C4E0"/>
<dbReference type="Gene3D" id="1.20.58.390">
    <property type="entry name" value="Neurotransmitter-gated ion-channel transmembrane domain"/>
    <property type="match status" value="1"/>
</dbReference>
<accession>A0A8J6C4E0</accession>
<dbReference type="InterPro" id="IPR038050">
    <property type="entry name" value="Neuro_actylchol_rec"/>
</dbReference>
<dbReference type="Gene3D" id="2.70.170.10">
    <property type="entry name" value="Neurotransmitter-gated ion-channel ligand-binding domain"/>
    <property type="match status" value="1"/>
</dbReference>
<evidence type="ECO:0000256" key="2">
    <source>
        <dbReference type="SAM" id="MobiDB-lite"/>
    </source>
</evidence>
<keyword evidence="3" id="KW-0812">Transmembrane</keyword>
<feature type="transmembrane region" description="Helical" evidence="3">
    <location>
        <begin position="223"/>
        <end position="246"/>
    </location>
</feature>
<keyword evidence="5" id="KW-1185">Reference proteome</keyword>
<dbReference type="GO" id="GO:0016020">
    <property type="term" value="C:membrane"/>
    <property type="evidence" value="ECO:0007669"/>
    <property type="project" value="UniProtKB-SubCell"/>
</dbReference>
<dbReference type="EMBL" id="JAGTXO010000035">
    <property type="protein sequence ID" value="KAG8460134.1"/>
    <property type="molecule type" value="Genomic_DNA"/>
</dbReference>
<dbReference type="GO" id="GO:0005230">
    <property type="term" value="F:extracellular ligand-gated monoatomic ion channel activity"/>
    <property type="evidence" value="ECO:0007669"/>
    <property type="project" value="InterPro"/>
</dbReference>
<dbReference type="InterPro" id="IPR036734">
    <property type="entry name" value="Neur_chan_lig-bd_sf"/>
</dbReference>
<feature type="region of interest" description="Disordered" evidence="2">
    <location>
        <begin position="654"/>
        <end position="678"/>
    </location>
</feature>
<name>A0A8J6C4E0_DIALT</name>
<evidence type="ECO:0000313" key="4">
    <source>
        <dbReference type="EMBL" id="KAG8460134.1"/>
    </source>
</evidence>
<dbReference type="GO" id="GO:0004888">
    <property type="term" value="F:transmembrane signaling receptor activity"/>
    <property type="evidence" value="ECO:0007669"/>
    <property type="project" value="InterPro"/>
</dbReference>
<gene>
    <name evidence="4" type="ORF">KFE25_014279</name>
</gene>